<organism evidence="1 2">
    <name type="scientific">Halalkalibaculum roseum</name>
    <dbReference type="NCBI Taxonomy" id="2709311"/>
    <lineage>
        <taxon>Bacteria</taxon>
        <taxon>Pseudomonadati</taxon>
        <taxon>Balneolota</taxon>
        <taxon>Balneolia</taxon>
        <taxon>Balneolales</taxon>
        <taxon>Balneolaceae</taxon>
        <taxon>Halalkalibaculum</taxon>
    </lineage>
</organism>
<evidence type="ECO:0000313" key="2">
    <source>
        <dbReference type="Proteomes" id="UP000473278"/>
    </source>
</evidence>
<dbReference type="Proteomes" id="UP000473278">
    <property type="component" value="Unassembled WGS sequence"/>
</dbReference>
<dbReference type="AlphaFoldDB" id="A0A6M1SNE4"/>
<dbReference type="Pfam" id="PF06835">
    <property type="entry name" value="LptC"/>
    <property type="match status" value="1"/>
</dbReference>
<dbReference type="EMBL" id="JAALLT010000003">
    <property type="protein sequence ID" value="NGP76881.1"/>
    <property type="molecule type" value="Genomic_DNA"/>
</dbReference>
<protein>
    <submittedName>
        <fullName evidence="1">LPS export ABC transporter periplasmic protein LptC</fullName>
    </submittedName>
</protein>
<dbReference type="InterPro" id="IPR010664">
    <property type="entry name" value="LipoPS_assembly_LptC-rel"/>
</dbReference>
<sequence length="169" mass="19106">MSCSDLSERESQKVTEALDDSLLSSTETWNIDMNLTEEGLKKVRVRGSYSETFNLPELKETRIKGPVHIDVFDSTGAVKTVVKSNRAVYRAEESIFELYGNVRVDTRDSTHLESEYLMWNQSENLISTPQFVYITTPTDTTTGSDFTGSTDLDNIRIRNYSGSSVINRN</sequence>
<comment type="caution">
    <text evidence="1">The sequence shown here is derived from an EMBL/GenBank/DDBJ whole genome shotgun (WGS) entry which is preliminary data.</text>
</comment>
<name>A0A6M1SNE4_9BACT</name>
<gene>
    <name evidence="1" type="primary">lptC</name>
    <name evidence="1" type="ORF">G3570_09570</name>
</gene>
<keyword evidence="2" id="KW-1185">Reference proteome</keyword>
<dbReference type="NCBIfam" id="TIGR04409">
    <property type="entry name" value="LptC_YrbK"/>
    <property type="match status" value="1"/>
</dbReference>
<dbReference type="InterPro" id="IPR026265">
    <property type="entry name" value="LptC"/>
</dbReference>
<evidence type="ECO:0000313" key="1">
    <source>
        <dbReference type="EMBL" id="NGP76881.1"/>
    </source>
</evidence>
<dbReference type="Gene3D" id="2.60.450.10">
    <property type="entry name" value="Lipopolysaccharide (LPS) transport protein A like domain"/>
    <property type="match status" value="1"/>
</dbReference>
<dbReference type="GO" id="GO:0015221">
    <property type="term" value="F:lipopolysaccharide transmembrane transporter activity"/>
    <property type="evidence" value="ECO:0007669"/>
    <property type="project" value="InterPro"/>
</dbReference>
<proteinExistence type="predicted"/>
<reference evidence="1 2" key="1">
    <citation type="submission" date="2020-02" db="EMBL/GenBank/DDBJ databases">
        <title>Balneolaceae bacterium YR4-1, complete genome.</title>
        <authorList>
            <person name="Li Y."/>
            <person name="Wu S."/>
        </authorList>
    </citation>
    <scope>NUCLEOTIDE SEQUENCE [LARGE SCALE GENOMIC DNA]</scope>
    <source>
        <strain evidence="1 2">YR4-1</strain>
    </source>
</reference>
<dbReference type="GO" id="GO:0005886">
    <property type="term" value="C:plasma membrane"/>
    <property type="evidence" value="ECO:0007669"/>
    <property type="project" value="InterPro"/>
</dbReference>
<accession>A0A6M1SNE4</accession>